<evidence type="ECO:0000259" key="11">
    <source>
        <dbReference type="Pfam" id="PF04452"/>
    </source>
</evidence>
<evidence type="ECO:0000256" key="1">
    <source>
        <dbReference type="ARBA" id="ARBA00004496"/>
    </source>
</evidence>
<keyword evidence="14" id="KW-1185">Reference proteome</keyword>
<evidence type="ECO:0000256" key="8">
    <source>
        <dbReference type="ARBA" id="ARBA00025699"/>
    </source>
</evidence>
<dbReference type="GO" id="GO:0008168">
    <property type="term" value="F:methyltransferase activity"/>
    <property type="evidence" value="ECO:0007669"/>
    <property type="project" value="UniProtKB-KW"/>
</dbReference>
<evidence type="ECO:0000256" key="10">
    <source>
        <dbReference type="PIRNR" id="PIRNR015601"/>
    </source>
</evidence>
<reference evidence="13 14" key="1">
    <citation type="submission" date="2024-03" db="EMBL/GenBank/DDBJ databases">
        <title>Chitinophaga caseinilytica sp. nov., a casein hydrolysing bacterium isolated from forest soil.</title>
        <authorList>
            <person name="Lee D.S."/>
            <person name="Han D.M."/>
            <person name="Baek J.H."/>
            <person name="Choi D.G."/>
            <person name="Jeon J.H."/>
            <person name="Jeon C.O."/>
        </authorList>
    </citation>
    <scope>NUCLEOTIDE SEQUENCE [LARGE SCALE GENOMIC DNA]</scope>
    <source>
        <strain evidence="13 14">KACC 19118</strain>
    </source>
</reference>
<dbReference type="NCBIfam" id="TIGR00046">
    <property type="entry name" value="RsmE family RNA methyltransferase"/>
    <property type="match status" value="1"/>
</dbReference>
<dbReference type="InterPro" id="IPR029028">
    <property type="entry name" value="Alpha/beta_knot_MTases"/>
</dbReference>
<dbReference type="Pfam" id="PF04452">
    <property type="entry name" value="Methyltrans_RNA"/>
    <property type="match status" value="1"/>
</dbReference>
<proteinExistence type="inferred from homology"/>
<dbReference type="EMBL" id="CP150096">
    <property type="protein sequence ID" value="WZN48170.1"/>
    <property type="molecule type" value="Genomic_DNA"/>
</dbReference>
<dbReference type="Proteomes" id="UP001449657">
    <property type="component" value="Chromosome"/>
</dbReference>
<comment type="subcellular location">
    <subcellularLocation>
        <location evidence="1 10">Cytoplasm</location>
    </subcellularLocation>
</comment>
<sequence length="235" mass="25773">MELPVFYAGDMAPGAAAYTMDEPTSKYCVTVLRKTKGDKILLADGRGGKFTAEITDDHRKKCVSAIIGSEQVPAPAPRLRIGIAFTKNASRMEWFLEKAAEIGMSEIIPLVTRRTEKENLKMERLESILVSAMLQSRQWHLPKLHTPQPFESLMAIAGQRFIAHCLPGEKKSILQIARPGEDALLLIGPEGDFTPEEVELSLQNGYQPVTLGNTRLRTETAGLVGCTLLAAVNNA</sequence>
<feature type="domain" description="Ribosomal RNA small subunit methyltransferase E PUA-like" evidence="12">
    <location>
        <begin position="22"/>
        <end position="64"/>
    </location>
</feature>
<dbReference type="EC" id="2.1.1.193" evidence="10"/>
<dbReference type="PANTHER" id="PTHR30027">
    <property type="entry name" value="RIBOSOMAL RNA SMALL SUBUNIT METHYLTRANSFERASE E"/>
    <property type="match status" value="1"/>
</dbReference>
<dbReference type="Pfam" id="PF20260">
    <property type="entry name" value="PUA_4"/>
    <property type="match status" value="1"/>
</dbReference>
<dbReference type="InterPro" id="IPR046886">
    <property type="entry name" value="RsmE_MTase_dom"/>
</dbReference>
<evidence type="ECO:0000256" key="9">
    <source>
        <dbReference type="ARBA" id="ARBA00047944"/>
    </source>
</evidence>
<organism evidence="13 14">
    <name type="scientific">Chitinophaga caseinilytica</name>
    <dbReference type="NCBI Taxonomy" id="2267521"/>
    <lineage>
        <taxon>Bacteria</taxon>
        <taxon>Pseudomonadati</taxon>
        <taxon>Bacteroidota</taxon>
        <taxon>Chitinophagia</taxon>
        <taxon>Chitinophagales</taxon>
        <taxon>Chitinophagaceae</taxon>
        <taxon>Chitinophaga</taxon>
    </lineage>
</organism>
<dbReference type="SUPFAM" id="SSF88697">
    <property type="entry name" value="PUA domain-like"/>
    <property type="match status" value="1"/>
</dbReference>
<dbReference type="GO" id="GO:0032259">
    <property type="term" value="P:methylation"/>
    <property type="evidence" value="ECO:0007669"/>
    <property type="project" value="UniProtKB-KW"/>
</dbReference>
<dbReference type="InterPro" id="IPR015947">
    <property type="entry name" value="PUA-like_sf"/>
</dbReference>
<evidence type="ECO:0000256" key="7">
    <source>
        <dbReference type="ARBA" id="ARBA00022691"/>
    </source>
</evidence>
<dbReference type="InterPro" id="IPR046887">
    <property type="entry name" value="RsmE_PUA-like"/>
</dbReference>
<dbReference type="RefSeq" id="WP_341842767.1">
    <property type="nucleotide sequence ID" value="NZ_CP149792.1"/>
</dbReference>
<dbReference type="SUPFAM" id="SSF75217">
    <property type="entry name" value="alpha/beta knot"/>
    <property type="match status" value="1"/>
</dbReference>
<dbReference type="PIRSF" id="PIRSF015601">
    <property type="entry name" value="MTase_slr0722"/>
    <property type="match status" value="1"/>
</dbReference>
<name>A0ABZ2Z9J6_9BACT</name>
<evidence type="ECO:0000256" key="6">
    <source>
        <dbReference type="ARBA" id="ARBA00022679"/>
    </source>
</evidence>
<dbReference type="InterPro" id="IPR006700">
    <property type="entry name" value="RsmE"/>
</dbReference>
<accession>A0ABZ2Z9J6</accession>
<keyword evidence="5 10" id="KW-0489">Methyltransferase</keyword>
<evidence type="ECO:0000256" key="2">
    <source>
        <dbReference type="ARBA" id="ARBA00005528"/>
    </source>
</evidence>
<dbReference type="PANTHER" id="PTHR30027:SF3">
    <property type="entry name" value="16S RRNA (URACIL(1498)-N(3))-METHYLTRANSFERASE"/>
    <property type="match status" value="1"/>
</dbReference>
<evidence type="ECO:0000256" key="3">
    <source>
        <dbReference type="ARBA" id="ARBA00022490"/>
    </source>
</evidence>
<dbReference type="CDD" id="cd18084">
    <property type="entry name" value="RsmE-like"/>
    <property type="match status" value="1"/>
</dbReference>
<feature type="domain" description="Ribosomal RNA small subunit methyltransferase E methyltransferase" evidence="11">
    <location>
        <begin position="77"/>
        <end position="229"/>
    </location>
</feature>
<evidence type="ECO:0000313" key="13">
    <source>
        <dbReference type="EMBL" id="WZN48170.1"/>
    </source>
</evidence>
<comment type="similarity">
    <text evidence="2 10">Belongs to the RNA methyltransferase RsmE family.</text>
</comment>
<comment type="catalytic activity">
    <reaction evidence="9 10">
        <text>uridine(1498) in 16S rRNA + S-adenosyl-L-methionine = N(3)-methyluridine(1498) in 16S rRNA + S-adenosyl-L-homocysteine + H(+)</text>
        <dbReference type="Rhea" id="RHEA:42920"/>
        <dbReference type="Rhea" id="RHEA-COMP:10283"/>
        <dbReference type="Rhea" id="RHEA-COMP:10284"/>
        <dbReference type="ChEBI" id="CHEBI:15378"/>
        <dbReference type="ChEBI" id="CHEBI:57856"/>
        <dbReference type="ChEBI" id="CHEBI:59789"/>
        <dbReference type="ChEBI" id="CHEBI:65315"/>
        <dbReference type="ChEBI" id="CHEBI:74502"/>
        <dbReference type="EC" id="2.1.1.193"/>
    </reaction>
</comment>
<keyword evidence="7 10" id="KW-0949">S-adenosyl-L-methionine</keyword>
<dbReference type="InterPro" id="IPR029026">
    <property type="entry name" value="tRNA_m1G_MTases_N"/>
</dbReference>
<evidence type="ECO:0000256" key="5">
    <source>
        <dbReference type="ARBA" id="ARBA00022603"/>
    </source>
</evidence>
<comment type="function">
    <text evidence="8 10">Specifically methylates the N3 position of the uracil ring of uridine 1498 (m3U1498) in 16S rRNA. Acts on the fully assembled 30S ribosomal subunit.</text>
</comment>
<keyword evidence="4 10" id="KW-0698">rRNA processing</keyword>
<keyword evidence="3 10" id="KW-0963">Cytoplasm</keyword>
<dbReference type="Gene3D" id="2.40.240.20">
    <property type="entry name" value="Hypothetical PUA domain-like, domain 1"/>
    <property type="match status" value="1"/>
</dbReference>
<evidence type="ECO:0000256" key="4">
    <source>
        <dbReference type="ARBA" id="ARBA00022552"/>
    </source>
</evidence>
<gene>
    <name evidence="13" type="ORF">WJU22_08280</name>
</gene>
<protein>
    <recommendedName>
        <fullName evidence="10">Ribosomal RNA small subunit methyltransferase E</fullName>
        <ecNumber evidence="10">2.1.1.193</ecNumber>
    </recommendedName>
</protein>
<evidence type="ECO:0000259" key="12">
    <source>
        <dbReference type="Pfam" id="PF20260"/>
    </source>
</evidence>
<keyword evidence="6 10" id="KW-0808">Transferase</keyword>
<dbReference type="Gene3D" id="3.40.1280.10">
    <property type="match status" value="1"/>
</dbReference>
<evidence type="ECO:0000313" key="14">
    <source>
        <dbReference type="Proteomes" id="UP001449657"/>
    </source>
</evidence>